<keyword evidence="1" id="KW-1133">Transmembrane helix</keyword>
<feature type="transmembrane region" description="Helical" evidence="1">
    <location>
        <begin position="53"/>
        <end position="77"/>
    </location>
</feature>
<gene>
    <name evidence="2" type="ORF">QQM35_10180</name>
</gene>
<name>A0ABZ3EGW9_9STAP</name>
<dbReference type="Pfam" id="PF11667">
    <property type="entry name" value="DUF3267"/>
    <property type="match status" value="1"/>
</dbReference>
<accession>A0ABZ3EGW9</accession>
<protein>
    <submittedName>
        <fullName evidence="2">DUF3267 domain-containing protein</fullName>
    </submittedName>
</protein>
<dbReference type="InterPro" id="IPR021683">
    <property type="entry name" value="DUF3267"/>
</dbReference>
<feature type="transmembrane region" description="Helical" evidence="1">
    <location>
        <begin position="21"/>
        <end position="41"/>
    </location>
</feature>
<sequence length="188" mass="22030">MYLCSRQVDINARFGLPRIAFLSFATTIISFLIAYEILYFFSDTKSTDQHFILFLIAVFLLYPFHKFIHLVFLSPYYKHFKSYKLSKNSNVPFYNVYVNTPVNKYYFCFALLTPLFVITALCIYATFLFTAYGHYFMFLIALNLGYSIMDLLYIKVIILSNEGTHIEEHQTGINILSKVNSKQHALHK</sequence>
<keyword evidence="1" id="KW-0812">Transmembrane</keyword>
<feature type="transmembrane region" description="Helical" evidence="1">
    <location>
        <begin position="135"/>
        <end position="154"/>
    </location>
</feature>
<dbReference type="EMBL" id="CP128355">
    <property type="protein sequence ID" value="XAF71590.1"/>
    <property type="molecule type" value="Genomic_DNA"/>
</dbReference>
<feature type="transmembrane region" description="Helical" evidence="1">
    <location>
        <begin position="105"/>
        <end position="129"/>
    </location>
</feature>
<reference evidence="2 3" key="1">
    <citation type="journal article" date="2024" name="Pathogens">
        <title>Staphylococcus hsinchuensis sp. nov., Isolated from Soymilk.</title>
        <authorList>
            <person name="Wang Y.T."/>
            <person name="Lin Y.C."/>
            <person name="Hsieh Y.H."/>
            <person name="Lin Y.T."/>
            <person name="Hamada M."/>
            <person name="Chen C.C."/>
            <person name="Liou J.S."/>
            <person name="Lee A.Y."/>
            <person name="Zhang W.L."/>
            <person name="Chen Y.T."/>
            <person name="Huang C.H."/>
        </authorList>
    </citation>
    <scope>NUCLEOTIDE SEQUENCE [LARGE SCALE GENOMIC DNA]</scope>
    <source>
        <strain evidence="2 3">H164</strain>
    </source>
</reference>
<evidence type="ECO:0000313" key="2">
    <source>
        <dbReference type="EMBL" id="XAF71590.1"/>
    </source>
</evidence>
<evidence type="ECO:0000313" key="3">
    <source>
        <dbReference type="Proteomes" id="UP001436297"/>
    </source>
</evidence>
<dbReference type="RefSeq" id="WP_251520952.1">
    <property type="nucleotide sequence ID" value="NZ_CP128355.1"/>
</dbReference>
<evidence type="ECO:0000256" key="1">
    <source>
        <dbReference type="SAM" id="Phobius"/>
    </source>
</evidence>
<keyword evidence="1" id="KW-0472">Membrane</keyword>
<dbReference type="Proteomes" id="UP001436297">
    <property type="component" value="Chromosome"/>
</dbReference>
<keyword evidence="3" id="KW-1185">Reference proteome</keyword>
<organism evidence="2 3">
    <name type="scientific">Staphylococcus hsinchuensis</name>
    <dbReference type="NCBI Taxonomy" id="3051183"/>
    <lineage>
        <taxon>Bacteria</taxon>
        <taxon>Bacillati</taxon>
        <taxon>Bacillota</taxon>
        <taxon>Bacilli</taxon>
        <taxon>Bacillales</taxon>
        <taxon>Staphylococcaceae</taxon>
        <taxon>Staphylococcus</taxon>
    </lineage>
</organism>
<proteinExistence type="predicted"/>